<dbReference type="OrthoDB" id="2518877at2759"/>
<dbReference type="VEuPathDB" id="FungiDB:VP01_2338g6"/>
<reference evidence="3 4" key="1">
    <citation type="submission" date="2015-08" db="EMBL/GenBank/DDBJ databases">
        <title>Next Generation Sequencing and Analysis of the Genome of Puccinia sorghi L Schw, the Causal Agent of Maize Common Rust.</title>
        <authorList>
            <person name="Rochi L."/>
            <person name="Burguener G."/>
            <person name="Darino M."/>
            <person name="Turjanski A."/>
            <person name="Kreff E."/>
            <person name="Dieguez M.J."/>
            <person name="Sacco F."/>
        </authorList>
    </citation>
    <scope>NUCLEOTIDE SEQUENCE [LARGE SCALE GENOMIC DNA]</scope>
    <source>
        <strain evidence="3 4">RO10H11247</strain>
    </source>
</reference>
<dbReference type="InterPro" id="IPR046798">
    <property type="entry name" value="2OG-FeII_Oxy_6"/>
</dbReference>
<accession>A0A0L6V852</accession>
<dbReference type="EMBL" id="LAVV01007212">
    <property type="protein sequence ID" value="KNZ56717.1"/>
    <property type="molecule type" value="Genomic_DNA"/>
</dbReference>
<feature type="transmembrane region" description="Helical" evidence="1">
    <location>
        <begin position="250"/>
        <end position="274"/>
    </location>
</feature>
<feature type="domain" description="Tet-like 2OG-Fe(II) oxygenase" evidence="2">
    <location>
        <begin position="137"/>
        <end position="196"/>
    </location>
</feature>
<organism evidence="3 4">
    <name type="scientific">Puccinia sorghi</name>
    <dbReference type="NCBI Taxonomy" id="27349"/>
    <lineage>
        <taxon>Eukaryota</taxon>
        <taxon>Fungi</taxon>
        <taxon>Dikarya</taxon>
        <taxon>Basidiomycota</taxon>
        <taxon>Pucciniomycotina</taxon>
        <taxon>Pucciniomycetes</taxon>
        <taxon>Pucciniales</taxon>
        <taxon>Pucciniaceae</taxon>
        <taxon>Puccinia</taxon>
    </lineage>
</organism>
<sequence length="275" mass="31036">QVWLTLDGFGEQPRYPPPHTWYGTKSSSLHIISNPPSLVDKAYTQIQSYWSLHSGLNVIWDPLNVDYIISIIGFTPFDKLTPSEKDDLNFISTFLHNFKWSISTVSSCSQVWGGLISLGLKTRLLSIFIIESPLSPPPHVDSENISKLAFVLFLPTCSSDGTVVNGPAYNVTSDPLMFPHHKSGIEFDHQHGIFKISGKPIDTHTVLCLIRQHFCRLGMSVQINCSPTNAFICYHRGFYEKAAHYFGHHFFYFLCSLGKVAAIIISLFYLTFLFV</sequence>
<feature type="non-terminal residue" evidence="3">
    <location>
        <position position="1"/>
    </location>
</feature>
<evidence type="ECO:0000256" key="1">
    <source>
        <dbReference type="SAM" id="Phobius"/>
    </source>
</evidence>
<keyword evidence="1" id="KW-0472">Membrane</keyword>
<name>A0A0L6V852_9BASI</name>
<keyword evidence="1" id="KW-0812">Transmembrane</keyword>
<gene>
    <name evidence="3" type="ORF">VP01_2338g6</name>
</gene>
<dbReference type="AlphaFoldDB" id="A0A0L6V852"/>
<evidence type="ECO:0000259" key="2">
    <source>
        <dbReference type="Pfam" id="PF20515"/>
    </source>
</evidence>
<dbReference type="Pfam" id="PF20515">
    <property type="entry name" value="2OG-FeII_Oxy_6"/>
    <property type="match status" value="1"/>
</dbReference>
<comment type="caution">
    <text evidence="3">The sequence shown here is derived from an EMBL/GenBank/DDBJ whole genome shotgun (WGS) entry which is preliminary data.</text>
</comment>
<evidence type="ECO:0000313" key="3">
    <source>
        <dbReference type="EMBL" id="KNZ56717.1"/>
    </source>
</evidence>
<keyword evidence="4" id="KW-1185">Reference proteome</keyword>
<protein>
    <recommendedName>
        <fullName evidence="2">Tet-like 2OG-Fe(II) oxygenase domain-containing protein</fullName>
    </recommendedName>
</protein>
<evidence type="ECO:0000313" key="4">
    <source>
        <dbReference type="Proteomes" id="UP000037035"/>
    </source>
</evidence>
<dbReference type="Proteomes" id="UP000037035">
    <property type="component" value="Unassembled WGS sequence"/>
</dbReference>
<keyword evidence="1" id="KW-1133">Transmembrane helix</keyword>
<proteinExistence type="predicted"/>